<dbReference type="EMBL" id="LKHV02000001">
    <property type="protein sequence ID" value="MCS5707499.1"/>
    <property type="molecule type" value="Genomic_DNA"/>
</dbReference>
<dbReference type="AlphaFoldDB" id="A0A0Q9YRR3"/>
<dbReference type="STRING" id="437022.CC99x_00514"/>
<dbReference type="Proteomes" id="UP000051494">
    <property type="component" value="Unassembled WGS sequence"/>
</dbReference>
<comment type="caution">
    <text evidence="2">The sequence shown here is derived from an EMBL/GenBank/DDBJ whole genome shotgun (WGS) entry which is preliminary data.</text>
</comment>
<proteinExistence type="predicted"/>
<dbReference type="EMBL" id="LKHV01000002">
    <property type="protein sequence ID" value="KRG19502.1"/>
    <property type="molecule type" value="Genomic_DNA"/>
</dbReference>
<sequence length="58" mass="6537">MDINFLRGVLTVVLMFLFLGLVFKVYSPSQKKKYEQAGLLPLDKQAPDSQATGSEKFK</sequence>
<organism evidence="2">
    <name type="scientific">Candidatus Berkiella cookevillensis</name>
    <dbReference type="NCBI Taxonomy" id="437022"/>
    <lineage>
        <taxon>Bacteria</taxon>
        <taxon>Pseudomonadati</taxon>
        <taxon>Pseudomonadota</taxon>
        <taxon>Gammaproteobacteria</taxon>
        <taxon>Candidatus Berkiellales</taxon>
        <taxon>Candidatus Berkiellaceae</taxon>
        <taxon>Candidatus Berkiella</taxon>
    </lineage>
</organism>
<dbReference type="Pfam" id="PF05545">
    <property type="entry name" value="FixQ"/>
    <property type="match status" value="1"/>
</dbReference>
<evidence type="ECO:0000313" key="3">
    <source>
        <dbReference type="EMBL" id="MCS5707499.1"/>
    </source>
</evidence>
<reference evidence="3" key="3">
    <citation type="submission" date="2021-06" db="EMBL/GenBank/DDBJ databases">
        <title>Genomic Description and Analysis of Intracellular Bacteria, Candidatus Berkiella cookevillensis and Candidatus Berkiella aquae.</title>
        <authorList>
            <person name="Kidane D.T."/>
            <person name="Mehari Y.T."/>
            <person name="Rice F.C."/>
            <person name="Arivett B.A."/>
            <person name="Farone A.L."/>
            <person name="Berk S.G."/>
            <person name="Farone M.B."/>
        </authorList>
    </citation>
    <scope>NUCLEOTIDE SEQUENCE</scope>
    <source>
        <strain evidence="3">CC99</strain>
    </source>
</reference>
<feature type="transmembrane region" description="Helical" evidence="1">
    <location>
        <begin position="6"/>
        <end position="26"/>
    </location>
</feature>
<keyword evidence="1" id="KW-0472">Membrane</keyword>
<dbReference type="RefSeq" id="WP_077065335.1">
    <property type="nucleotide sequence ID" value="NZ_LKHV02000001.1"/>
</dbReference>
<reference evidence="2" key="1">
    <citation type="submission" date="2015-09" db="EMBL/GenBank/DDBJ databases">
        <title>Draft Genome Sequences of Two Novel Amoeba-resistant Intranuclear Bacteria, Candidatus Berkiella cookevillensis and Candidatus Berkiella aquae.</title>
        <authorList>
            <person name="Mehari Y.T."/>
            <person name="Arivett B.A."/>
            <person name="Farone A.L."/>
            <person name="Gunderson J.H."/>
            <person name="Farone M.B."/>
        </authorList>
    </citation>
    <scope>NUCLEOTIDE SEQUENCE [LARGE SCALE GENOMIC DNA]</scope>
    <source>
        <strain evidence="2">CC99</strain>
    </source>
</reference>
<protein>
    <submittedName>
        <fullName evidence="3">Cbb3-type cytochrome c oxidase subunit 3</fullName>
    </submittedName>
    <submittedName>
        <fullName evidence="2">Cbb3-type cytochrome oxidase component FixQ</fullName>
    </submittedName>
</protein>
<name>A0A0Q9YRR3_9GAMM</name>
<keyword evidence="4" id="KW-1185">Reference proteome</keyword>
<keyword evidence="1" id="KW-1133">Transmembrane helix</keyword>
<evidence type="ECO:0000313" key="2">
    <source>
        <dbReference type="EMBL" id="KRG19502.1"/>
    </source>
</evidence>
<dbReference type="InterPro" id="IPR008621">
    <property type="entry name" value="Cbb3-typ_cyt_oxidase_comp"/>
</dbReference>
<evidence type="ECO:0000313" key="4">
    <source>
        <dbReference type="Proteomes" id="UP000051494"/>
    </source>
</evidence>
<gene>
    <name evidence="3" type="ORF">CC99x_001130</name>
    <name evidence="2" type="ORF">CC99x_00514</name>
</gene>
<reference evidence="3" key="2">
    <citation type="journal article" date="2016" name="Genome Announc.">
        <title>Draft Genome Sequences of Two Novel Amoeba-Resistant Intranuclear Bacteria, 'Candidatus Berkiella cookevillensis' and 'Candidatus Berkiella aquae'.</title>
        <authorList>
            <person name="Mehari Y.T."/>
            <person name="Arivett B.A."/>
            <person name="Farone A.L."/>
            <person name="Gunderson J.H."/>
            <person name="Farone M.B."/>
        </authorList>
    </citation>
    <scope>NUCLEOTIDE SEQUENCE</scope>
    <source>
        <strain evidence="3">CC99</strain>
    </source>
</reference>
<keyword evidence="1" id="KW-0812">Transmembrane</keyword>
<accession>A0A0Q9YRR3</accession>
<evidence type="ECO:0000256" key="1">
    <source>
        <dbReference type="SAM" id="Phobius"/>
    </source>
</evidence>